<protein>
    <submittedName>
        <fullName evidence="1">Uncharacterized protein</fullName>
    </submittedName>
</protein>
<organism evidence="1 2">
    <name type="scientific">Kaistia defluvii</name>
    <dbReference type="NCBI Taxonomy" id="410841"/>
    <lineage>
        <taxon>Bacteria</taxon>
        <taxon>Pseudomonadati</taxon>
        <taxon>Pseudomonadota</taxon>
        <taxon>Alphaproteobacteria</taxon>
        <taxon>Hyphomicrobiales</taxon>
        <taxon>Kaistiaceae</taxon>
        <taxon>Kaistia</taxon>
    </lineage>
</organism>
<dbReference type="EMBL" id="JBEPSM010000005">
    <property type="protein sequence ID" value="MET4636578.1"/>
    <property type="molecule type" value="Genomic_DNA"/>
</dbReference>
<dbReference type="Proteomes" id="UP001549321">
    <property type="component" value="Unassembled WGS sequence"/>
</dbReference>
<keyword evidence="2" id="KW-1185">Reference proteome</keyword>
<proteinExistence type="predicted"/>
<name>A0ABV2R643_9HYPH</name>
<sequence length="52" mass="6215">MRVGASQCWELKDDAWIDITERYLSENELRLRHLSKFLALYERSQFQAAQVV</sequence>
<gene>
    <name evidence="1" type="ORF">ABIE08_004541</name>
</gene>
<reference evidence="1 2" key="1">
    <citation type="submission" date="2024-06" db="EMBL/GenBank/DDBJ databases">
        <title>Sorghum-associated microbial communities from plants grown in Nebraska, USA.</title>
        <authorList>
            <person name="Schachtman D."/>
        </authorList>
    </citation>
    <scope>NUCLEOTIDE SEQUENCE [LARGE SCALE GENOMIC DNA]</scope>
    <source>
        <strain evidence="1 2">3207</strain>
    </source>
</reference>
<evidence type="ECO:0000313" key="1">
    <source>
        <dbReference type="EMBL" id="MET4636578.1"/>
    </source>
</evidence>
<accession>A0ABV2R643</accession>
<evidence type="ECO:0000313" key="2">
    <source>
        <dbReference type="Proteomes" id="UP001549321"/>
    </source>
</evidence>
<comment type="caution">
    <text evidence="1">The sequence shown here is derived from an EMBL/GenBank/DDBJ whole genome shotgun (WGS) entry which is preliminary data.</text>
</comment>